<comment type="cofactor">
    <cofactor evidence="1">
        <name>Mn(2+)</name>
        <dbReference type="ChEBI" id="CHEBI:29035"/>
    </cofactor>
</comment>
<dbReference type="AlphaFoldDB" id="D9PLD5"/>
<evidence type="ECO:0000256" key="4">
    <source>
        <dbReference type="ARBA" id="ARBA00010527"/>
    </source>
</evidence>
<dbReference type="GO" id="GO:0030145">
    <property type="term" value="F:manganese ion binding"/>
    <property type="evidence" value="ECO:0007669"/>
    <property type="project" value="InterPro"/>
</dbReference>
<evidence type="ECO:0000256" key="10">
    <source>
        <dbReference type="ARBA" id="ARBA00022927"/>
    </source>
</evidence>
<evidence type="ECO:0000256" key="15">
    <source>
        <dbReference type="SAM" id="MobiDB-lite"/>
    </source>
</evidence>
<dbReference type="InterPro" id="IPR007865">
    <property type="entry name" value="Aminopep_P_N"/>
</dbReference>
<dbReference type="InterPro" id="IPR000994">
    <property type="entry name" value="Pept_M24"/>
</dbReference>
<comment type="subcellular location">
    <subcellularLocation>
        <location evidence="2">Cell membrane</location>
        <topology evidence="2">Multi-pass membrane protein</topology>
    </subcellularLocation>
</comment>
<feature type="transmembrane region" description="Helical" evidence="16">
    <location>
        <begin position="10"/>
        <end position="28"/>
    </location>
</feature>
<evidence type="ECO:0000256" key="13">
    <source>
        <dbReference type="ARBA" id="ARBA00033245"/>
    </source>
</evidence>
<dbReference type="GO" id="GO:0005886">
    <property type="term" value="C:plasma membrane"/>
    <property type="evidence" value="ECO:0007669"/>
    <property type="project" value="UniProtKB-SubCell"/>
</dbReference>
<feature type="transmembrane region" description="Helical" evidence="16">
    <location>
        <begin position="329"/>
        <end position="349"/>
    </location>
</feature>
<keyword evidence="10" id="KW-0653">Protein transport</keyword>
<evidence type="ECO:0000259" key="17">
    <source>
        <dbReference type="SMART" id="SM01011"/>
    </source>
</evidence>
<evidence type="ECO:0000256" key="11">
    <source>
        <dbReference type="ARBA" id="ARBA00023186"/>
    </source>
</evidence>
<keyword evidence="16" id="KW-0812">Transmembrane</keyword>
<gene>
    <name evidence="18" type="ORF">LDC_2358</name>
</gene>
<dbReference type="EMBL" id="ADZX01000715">
    <property type="protein sequence ID" value="EFK95626.1"/>
    <property type="molecule type" value="Genomic_DNA"/>
</dbReference>
<reference evidence="18" key="1">
    <citation type="submission" date="2010-07" db="EMBL/GenBank/DDBJ databases">
        <authorList>
            <consortium name="CONSOLIDER consortium CSD2007-00005"/>
            <person name="Guazzaroni M.-E."/>
            <person name="Richter M."/>
            <person name="Garcia-Salamanca A."/>
            <person name="Yarza P."/>
            <person name="Ferrer M."/>
        </authorList>
    </citation>
    <scope>NUCLEOTIDE SEQUENCE</scope>
</reference>
<keyword evidence="16" id="KW-0472">Membrane</keyword>
<dbReference type="Pfam" id="PF00557">
    <property type="entry name" value="Peptidase_M24"/>
    <property type="match status" value="1"/>
</dbReference>
<evidence type="ECO:0000256" key="1">
    <source>
        <dbReference type="ARBA" id="ARBA00001936"/>
    </source>
</evidence>
<evidence type="ECO:0000256" key="6">
    <source>
        <dbReference type="ARBA" id="ARBA00022448"/>
    </source>
</evidence>
<keyword evidence="12" id="KW-0464">Manganese</keyword>
<dbReference type="GO" id="GO:0005829">
    <property type="term" value="C:cytosol"/>
    <property type="evidence" value="ECO:0007669"/>
    <property type="project" value="TreeGrafter"/>
</dbReference>
<evidence type="ECO:0000256" key="7">
    <source>
        <dbReference type="ARBA" id="ARBA00022475"/>
    </source>
</evidence>
<dbReference type="Gene3D" id="3.40.350.10">
    <property type="entry name" value="Creatinase/prolidase N-terminal domain"/>
    <property type="match status" value="1"/>
</dbReference>
<keyword evidence="8" id="KW-0479">Metal-binding</keyword>
<dbReference type="InterPro" id="IPR052433">
    <property type="entry name" value="X-Pro_dipept-like"/>
</dbReference>
<dbReference type="SUPFAM" id="SSF53092">
    <property type="entry name" value="Creatinase/prolidase N-terminal domain"/>
    <property type="match status" value="1"/>
</dbReference>
<dbReference type="InterPro" id="IPR029149">
    <property type="entry name" value="Creatin/AminoP/Spt16_N"/>
</dbReference>
<proteinExistence type="inferred from homology"/>
<dbReference type="CDD" id="cd19960">
    <property type="entry name" value="YidC_peri"/>
    <property type="match status" value="1"/>
</dbReference>
<keyword evidence="6" id="KW-0813">Transport</keyword>
<organism evidence="18">
    <name type="scientific">sediment metagenome</name>
    <dbReference type="NCBI Taxonomy" id="749907"/>
    <lineage>
        <taxon>unclassified sequences</taxon>
        <taxon>metagenomes</taxon>
        <taxon>ecological metagenomes</taxon>
    </lineage>
</organism>
<evidence type="ECO:0000256" key="2">
    <source>
        <dbReference type="ARBA" id="ARBA00004651"/>
    </source>
</evidence>
<sequence>MEQQDLHKRLLIALVLSALVFIGYIYLIPDSTTSSTTQVEQNSTANNNAAPVTNQASSTPKASPVISNESTIATIKSKKFIATIDKFGRISQFTLLDEKYKLEDNKPLALLDLKQVKPLEVRFSETAFNDEAFKIAYSSDKPEINVESSEQNIVLTQKLSNITVTKTITFKPSGEYQLKVSTSTPTQFFVTTGSRPVADTTGYMVVKGALVKEADNTIKILEDGDVSSTENFKKASIVSSFDRYYASLFFDLKNGMDVAILEDGDENPLAFVGGTGKIEVSGYIGPKEYKTLNSISPALTDVIEYGWFTFLAKPFFVVISSINDYVGNWGWAIVIFTIFIKILLFWPTYKGMLSMQKLKDPTREAWDGQRAGPDGATRDYGADDAFPIGDIDDILPGLMEQCGRVYYTMGLNADFDQHLIGWVNTLRGQAKQGMHTPQEFVALDHLLHDMRLYKSRTELAVMRRSAQIAVGAHIRAMKATRPGVHEYEVMAELLHEFHRHRADISYHPIVGGGANACTLHYHANDAELRDGDLLLIDA</sequence>
<evidence type="ECO:0000256" key="9">
    <source>
        <dbReference type="ARBA" id="ARBA00022801"/>
    </source>
</evidence>
<dbReference type="GO" id="GO:0015031">
    <property type="term" value="P:protein transport"/>
    <property type="evidence" value="ECO:0007669"/>
    <property type="project" value="UniProtKB-KW"/>
</dbReference>
<accession>D9PLD5</accession>
<dbReference type="Gene3D" id="2.70.98.90">
    <property type="match status" value="1"/>
</dbReference>
<dbReference type="GO" id="GO:0070006">
    <property type="term" value="F:metalloaminopeptidase activity"/>
    <property type="evidence" value="ECO:0007669"/>
    <property type="project" value="InterPro"/>
</dbReference>
<comment type="similarity">
    <text evidence="3">Belongs to the peptidase M24B family.</text>
</comment>
<feature type="non-terminal residue" evidence="18">
    <location>
        <position position="538"/>
    </location>
</feature>
<dbReference type="Gene3D" id="3.90.230.10">
    <property type="entry name" value="Creatinase/methionine aminopeptidase superfamily"/>
    <property type="match status" value="1"/>
</dbReference>
<evidence type="ECO:0000256" key="5">
    <source>
        <dbReference type="ARBA" id="ARBA00015325"/>
    </source>
</evidence>
<dbReference type="Pfam" id="PF14849">
    <property type="entry name" value="YidC_periplas"/>
    <property type="match status" value="1"/>
</dbReference>
<dbReference type="PANTHER" id="PTHR43226">
    <property type="entry name" value="XAA-PRO AMINOPEPTIDASE 3"/>
    <property type="match status" value="1"/>
</dbReference>
<reference evidence="18" key="2">
    <citation type="journal article" date="2011" name="Microb. Ecol.">
        <title>Taxonomic and Functional Metagenomic Profiling of the Microbial Community in the Anoxic Sediment of a Sub-saline Shallow Lake (Laguna de Carrizo, Central Spain).</title>
        <authorList>
            <person name="Ferrer M."/>
            <person name="Guazzaroni M.E."/>
            <person name="Richter M."/>
            <person name="Garcia-Salamanca A."/>
            <person name="Yarza P."/>
            <person name="Suarez-Suarez A."/>
            <person name="Solano J."/>
            <person name="Alcaide M."/>
            <person name="van Dillewijn P."/>
            <person name="Molina-Henares M.A."/>
            <person name="Lopez-Cortes N."/>
            <person name="Al-Ramahi Y."/>
            <person name="Guerrero C."/>
            <person name="Acosta A."/>
            <person name="de Eugenio L.I."/>
            <person name="Martinez V."/>
            <person name="Marques S."/>
            <person name="Rojo F."/>
            <person name="Santero E."/>
            <person name="Genilloud O."/>
            <person name="Perez-Perez J."/>
            <person name="Rossello-Mora R."/>
            <person name="Ramos J.L."/>
        </authorList>
    </citation>
    <scope>NUCLEOTIDE SEQUENCE</scope>
</reference>
<comment type="similarity">
    <text evidence="4">Belongs to the OXA1/ALB3/YidC family. Type 1 subfamily.</text>
</comment>
<keyword evidence="9" id="KW-0378">Hydrolase</keyword>
<dbReference type="Pfam" id="PF05195">
    <property type="entry name" value="AMP_N"/>
    <property type="match status" value="1"/>
</dbReference>
<keyword evidence="16" id="KW-1133">Transmembrane helix</keyword>
<dbReference type="SUPFAM" id="SSF55920">
    <property type="entry name" value="Creatinase/aminopeptidase"/>
    <property type="match status" value="1"/>
</dbReference>
<dbReference type="SMART" id="SM01011">
    <property type="entry name" value="AMP_N"/>
    <property type="match status" value="1"/>
</dbReference>
<evidence type="ECO:0000256" key="16">
    <source>
        <dbReference type="SAM" id="Phobius"/>
    </source>
</evidence>
<dbReference type="NCBIfam" id="TIGR03593">
    <property type="entry name" value="yidC_nterm"/>
    <property type="match status" value="1"/>
</dbReference>
<evidence type="ECO:0000256" key="12">
    <source>
        <dbReference type="ARBA" id="ARBA00023211"/>
    </source>
</evidence>
<dbReference type="GO" id="GO:0006508">
    <property type="term" value="P:proteolysis"/>
    <property type="evidence" value="ECO:0007669"/>
    <property type="project" value="TreeGrafter"/>
</dbReference>
<keyword evidence="11" id="KW-0143">Chaperone</keyword>
<evidence type="ECO:0000256" key="14">
    <source>
        <dbReference type="ARBA" id="ARBA00033342"/>
    </source>
</evidence>
<name>D9PLD5_9ZZZZ</name>
<dbReference type="InterPro" id="IPR038221">
    <property type="entry name" value="YidC_periplasmic_sf"/>
</dbReference>
<evidence type="ECO:0000256" key="8">
    <source>
        <dbReference type="ARBA" id="ARBA00022723"/>
    </source>
</evidence>
<feature type="domain" description="Aminopeptidase P N-terminal" evidence="17">
    <location>
        <begin position="320"/>
        <end position="416"/>
    </location>
</feature>
<evidence type="ECO:0000313" key="18">
    <source>
        <dbReference type="EMBL" id="EFK95626.1"/>
    </source>
</evidence>
<keyword evidence="7" id="KW-1003">Cell membrane</keyword>
<protein>
    <recommendedName>
        <fullName evidence="5">Membrane protein insertase YidC</fullName>
    </recommendedName>
    <alternativeName>
        <fullName evidence="14">Foldase YidC</fullName>
    </alternativeName>
    <alternativeName>
        <fullName evidence="13">Membrane integrase YidC</fullName>
    </alternativeName>
</protein>
<dbReference type="InterPro" id="IPR028053">
    <property type="entry name" value="Membr_insert_YidC_N"/>
</dbReference>
<dbReference type="PANTHER" id="PTHR43226:SF4">
    <property type="entry name" value="XAA-PRO AMINOPEPTIDASE 3"/>
    <property type="match status" value="1"/>
</dbReference>
<dbReference type="InterPro" id="IPR036005">
    <property type="entry name" value="Creatinase/aminopeptidase-like"/>
</dbReference>
<feature type="region of interest" description="Disordered" evidence="15">
    <location>
        <begin position="38"/>
        <end position="64"/>
    </location>
</feature>
<comment type="caution">
    <text evidence="18">The sequence shown here is derived from an EMBL/GenBank/DDBJ whole genome shotgun (WGS) entry which is preliminary data.</text>
</comment>
<evidence type="ECO:0000256" key="3">
    <source>
        <dbReference type="ARBA" id="ARBA00008766"/>
    </source>
</evidence>